<dbReference type="PANTHER" id="PTHR46013">
    <property type="entry name" value="VASCULAR CELL ADHESION MOLECULE 1"/>
    <property type="match status" value="1"/>
</dbReference>
<dbReference type="CDD" id="cd00096">
    <property type="entry name" value="Ig"/>
    <property type="match status" value="2"/>
</dbReference>
<dbReference type="PANTHER" id="PTHR46013:SF7">
    <property type="entry name" value="IG-LIKE DOMAIN-CONTAINING PROTEIN"/>
    <property type="match status" value="1"/>
</dbReference>
<feature type="domain" description="Ig-like" evidence="2">
    <location>
        <begin position="315"/>
        <end position="413"/>
    </location>
</feature>
<dbReference type="EMBL" id="CAJPWZ010002159">
    <property type="protein sequence ID" value="CAG2231797.1"/>
    <property type="molecule type" value="Genomic_DNA"/>
</dbReference>
<reference evidence="3" key="1">
    <citation type="submission" date="2021-03" db="EMBL/GenBank/DDBJ databases">
        <authorList>
            <person name="Bekaert M."/>
        </authorList>
    </citation>
    <scope>NUCLEOTIDE SEQUENCE</scope>
</reference>
<dbReference type="InterPro" id="IPR013783">
    <property type="entry name" value="Ig-like_fold"/>
</dbReference>
<evidence type="ECO:0000313" key="4">
    <source>
        <dbReference type="Proteomes" id="UP000683360"/>
    </source>
</evidence>
<evidence type="ECO:0000313" key="3">
    <source>
        <dbReference type="EMBL" id="CAG2231797.1"/>
    </source>
</evidence>
<organism evidence="3 4">
    <name type="scientific">Mytilus edulis</name>
    <name type="common">Blue mussel</name>
    <dbReference type="NCBI Taxonomy" id="6550"/>
    <lineage>
        <taxon>Eukaryota</taxon>
        <taxon>Metazoa</taxon>
        <taxon>Spiralia</taxon>
        <taxon>Lophotrochozoa</taxon>
        <taxon>Mollusca</taxon>
        <taxon>Bivalvia</taxon>
        <taxon>Autobranchia</taxon>
        <taxon>Pteriomorphia</taxon>
        <taxon>Mytilida</taxon>
        <taxon>Mytiloidea</taxon>
        <taxon>Mytilidae</taxon>
        <taxon>Mytilinae</taxon>
        <taxon>Mytilus</taxon>
    </lineage>
</organism>
<comment type="caution">
    <text evidence="3">The sequence shown here is derived from an EMBL/GenBank/DDBJ whole genome shotgun (WGS) entry which is preliminary data.</text>
</comment>
<dbReference type="Pfam" id="PF07679">
    <property type="entry name" value="I-set"/>
    <property type="match status" value="4"/>
</dbReference>
<dbReference type="AlphaFoldDB" id="A0A8S3TE46"/>
<sequence>MRLVIGLLSVSISPANADVLQGQSQLITCTVSGNPAATSISWRFTPSGSNQQQTLSLGNTAKYSGGTTQNPSLTVLNFQSSDGGSYVCSATNAVGTQSSTTSVLRYIQQLTISVSPSDGTAVYGTASYTIQCSITGTPQATSWTWQRRPQAGGSLTTISSGNKYSIVNSATAPHLTINNIVESDEQDYFCGATNVAGSQTSSRARLTVTGDPLSILVTPADGTAIYGDALYTIQCTITGTTPTSWSWSRRPVAGGVVSPISTGGKYIIANSANAPHLTINNIVEDDEQDYFCQATNAAETVTSSRARLIVNGEQLTISVTPSVGTAIYGDSSYTIQCSITGTTQATSWTWLKRPIYGGSLTTISAGSKYTIINSATSPHLTINNIVEDDEKDYYCQVTNSSGQQTSTRSRIIVNRGYALGQDKKKEDERGYDELDPNRQEMRVNNTTQDNTDYHQYMTIPANNMYLDPISGNSLTSTT</sequence>
<dbReference type="EC" id="2.7.11.1" evidence="3"/>
<evidence type="ECO:0000256" key="1">
    <source>
        <dbReference type="SAM" id="SignalP"/>
    </source>
</evidence>
<dbReference type="InterPro" id="IPR007110">
    <property type="entry name" value="Ig-like_dom"/>
</dbReference>
<dbReference type="PROSITE" id="PS50835">
    <property type="entry name" value="IG_LIKE"/>
    <property type="match status" value="4"/>
</dbReference>
<dbReference type="InterPro" id="IPR003599">
    <property type="entry name" value="Ig_sub"/>
</dbReference>
<dbReference type="SMART" id="SM00408">
    <property type="entry name" value="IGc2"/>
    <property type="match status" value="3"/>
</dbReference>
<dbReference type="InterPro" id="IPR013098">
    <property type="entry name" value="Ig_I-set"/>
</dbReference>
<protein>
    <submittedName>
        <fullName evidence="3">TTN</fullName>
        <ecNumber evidence="3">2.7.11.1</ecNumber>
    </submittedName>
</protein>
<dbReference type="SMART" id="SM00406">
    <property type="entry name" value="IGv"/>
    <property type="match status" value="4"/>
</dbReference>
<dbReference type="Gene3D" id="2.60.40.10">
    <property type="entry name" value="Immunoglobulins"/>
    <property type="match status" value="4"/>
</dbReference>
<keyword evidence="3" id="KW-0808">Transferase</keyword>
<dbReference type="InterPro" id="IPR003598">
    <property type="entry name" value="Ig_sub2"/>
</dbReference>
<proteinExistence type="predicted"/>
<feature type="chain" id="PRO_5035748745" evidence="1">
    <location>
        <begin position="18"/>
        <end position="478"/>
    </location>
</feature>
<dbReference type="Proteomes" id="UP000683360">
    <property type="component" value="Unassembled WGS sequence"/>
</dbReference>
<gene>
    <name evidence="3" type="ORF">MEDL_44607</name>
</gene>
<accession>A0A8S3TE46</accession>
<dbReference type="InterPro" id="IPR036179">
    <property type="entry name" value="Ig-like_dom_sf"/>
</dbReference>
<dbReference type="SMART" id="SM00409">
    <property type="entry name" value="IG"/>
    <property type="match status" value="4"/>
</dbReference>
<feature type="domain" description="Ig-like" evidence="2">
    <location>
        <begin position="8"/>
        <end position="104"/>
    </location>
</feature>
<name>A0A8S3TE46_MYTED</name>
<dbReference type="GO" id="GO:0004674">
    <property type="term" value="F:protein serine/threonine kinase activity"/>
    <property type="evidence" value="ECO:0007669"/>
    <property type="project" value="UniProtKB-EC"/>
</dbReference>
<evidence type="ECO:0000259" key="2">
    <source>
        <dbReference type="PROSITE" id="PS50835"/>
    </source>
</evidence>
<dbReference type="InterPro" id="IPR013106">
    <property type="entry name" value="Ig_V-set"/>
</dbReference>
<feature type="domain" description="Ig-like" evidence="2">
    <location>
        <begin position="110"/>
        <end position="207"/>
    </location>
</feature>
<keyword evidence="1" id="KW-0732">Signal</keyword>
<feature type="domain" description="Ig-like" evidence="2">
    <location>
        <begin position="212"/>
        <end position="309"/>
    </location>
</feature>
<keyword evidence="4" id="KW-1185">Reference proteome</keyword>
<dbReference type="OrthoDB" id="6140148at2759"/>
<feature type="signal peptide" evidence="1">
    <location>
        <begin position="1"/>
        <end position="17"/>
    </location>
</feature>
<dbReference type="SUPFAM" id="SSF48726">
    <property type="entry name" value="Immunoglobulin"/>
    <property type="match status" value="4"/>
</dbReference>